<dbReference type="NCBIfam" id="NF003743">
    <property type="entry name" value="PRK05340.1"/>
    <property type="match status" value="1"/>
</dbReference>
<proteinExistence type="inferred from homology"/>
<feature type="binding site" evidence="10">
    <location>
        <position position="169"/>
    </location>
    <ligand>
        <name>substrate</name>
    </ligand>
</feature>
<comment type="pathway">
    <text evidence="10">Glycolipid biosynthesis; lipid IV(A) biosynthesis; lipid IV(A) from (3R)-3-hydroxytetradecanoyl-[acyl-carrier-protein] and UDP-N-acetyl-alpha-D-glucosamine: step 4/6.</text>
</comment>
<dbReference type="EC" id="3.6.1.54" evidence="10"/>
<keyword evidence="4 10" id="KW-0441">Lipid A biosynthesis</keyword>
<keyword evidence="6 10" id="KW-0378">Hydrolase</keyword>
<dbReference type="PANTHER" id="PTHR34990:SF1">
    <property type="entry name" value="UDP-2,3-DIACYLGLUCOSAMINE HYDROLASE"/>
    <property type="match status" value="1"/>
</dbReference>
<comment type="function">
    <text evidence="10">Hydrolyzes the pyrophosphate bond of UDP-2,3-diacylglucosamine to yield 2,3-diacylglucosamine 1-phosphate (lipid X) and UMP by catalyzing the attack of water at the alpha-P atom. Involved in the biosynthesis of lipid A, a phosphorylated glycolipid that anchors the lipopolysaccharide to the outer membrane of the cell.</text>
</comment>
<comment type="subcellular location">
    <subcellularLocation>
        <location evidence="10">Cell inner membrane</location>
        <topology evidence="10">Peripheral membrane protein</topology>
        <orientation evidence="10">Cytoplasmic side</orientation>
    </subcellularLocation>
</comment>
<evidence type="ECO:0000256" key="9">
    <source>
        <dbReference type="ARBA" id="ARBA00023211"/>
    </source>
</evidence>
<evidence type="ECO:0000256" key="2">
    <source>
        <dbReference type="ARBA" id="ARBA00022516"/>
    </source>
</evidence>
<feature type="binding site" evidence="10">
    <location>
        <position position="162"/>
    </location>
    <ligand>
        <name>substrate</name>
    </ligand>
</feature>
<dbReference type="Gene3D" id="3.60.21.10">
    <property type="match status" value="1"/>
</dbReference>
<name>A4CD11_9GAMM</name>
<gene>
    <name evidence="10" type="primary">lpxH</name>
    <name evidence="12" type="ORF">PTD2_15482</name>
</gene>
<feature type="binding site" evidence="10">
    <location>
        <position position="197"/>
    </location>
    <ligand>
        <name>substrate</name>
    </ligand>
</feature>
<dbReference type="HAMAP" id="MF_00575">
    <property type="entry name" value="LpxH"/>
    <property type="match status" value="1"/>
</dbReference>
<dbReference type="eggNOG" id="COG2908">
    <property type="taxonomic scope" value="Bacteria"/>
</dbReference>
<evidence type="ECO:0000313" key="12">
    <source>
        <dbReference type="EMBL" id="EAR27454.1"/>
    </source>
</evidence>
<dbReference type="GO" id="GO:0009245">
    <property type="term" value="P:lipid A biosynthetic process"/>
    <property type="evidence" value="ECO:0007669"/>
    <property type="project" value="UniProtKB-UniRule"/>
</dbReference>
<keyword evidence="7 10" id="KW-0443">Lipid metabolism</keyword>
<dbReference type="CDD" id="cd07398">
    <property type="entry name" value="MPP_YbbF-LpxH"/>
    <property type="match status" value="1"/>
</dbReference>
<evidence type="ECO:0000313" key="13">
    <source>
        <dbReference type="Proteomes" id="UP000006201"/>
    </source>
</evidence>
<keyword evidence="1 10" id="KW-1003">Cell membrane</keyword>
<comment type="cofactor">
    <cofactor evidence="10">
        <name>Mn(2+)</name>
        <dbReference type="ChEBI" id="CHEBI:29035"/>
    </cofactor>
    <text evidence="10">Binds 2 Mn(2+) ions per subunit in a binuclear metal center.</text>
</comment>
<comment type="caution">
    <text evidence="12">The sequence shown here is derived from an EMBL/GenBank/DDBJ whole genome shotgun (WGS) entry which is preliminary data.</text>
</comment>
<reference evidence="12 13" key="1">
    <citation type="submission" date="2006-02" db="EMBL/GenBank/DDBJ databases">
        <authorList>
            <person name="Moran M.A."/>
            <person name="Kjelleberg S."/>
            <person name="Egan S."/>
            <person name="Saunders N."/>
            <person name="Thomas T."/>
            <person name="Ferriera S."/>
            <person name="Johnson J."/>
            <person name="Kravitz S."/>
            <person name="Halpern A."/>
            <person name="Remington K."/>
            <person name="Beeson K."/>
            <person name="Tran B."/>
            <person name="Rogers Y.-H."/>
            <person name="Friedman R."/>
            <person name="Venter J.C."/>
        </authorList>
    </citation>
    <scope>NUCLEOTIDE SEQUENCE [LARGE SCALE GENOMIC DNA]</scope>
    <source>
        <strain evidence="12 13">D2</strain>
    </source>
</reference>
<organism evidence="12 13">
    <name type="scientific">Pseudoalteromonas tunicata D2</name>
    <dbReference type="NCBI Taxonomy" id="87626"/>
    <lineage>
        <taxon>Bacteria</taxon>
        <taxon>Pseudomonadati</taxon>
        <taxon>Pseudomonadota</taxon>
        <taxon>Gammaproteobacteria</taxon>
        <taxon>Alteromonadales</taxon>
        <taxon>Pseudoalteromonadaceae</taxon>
        <taxon>Pseudoalteromonas</taxon>
    </lineage>
</organism>
<feature type="binding site" evidence="10">
    <location>
        <position position="197"/>
    </location>
    <ligand>
        <name>Mn(2+)</name>
        <dbReference type="ChEBI" id="CHEBI:29035"/>
        <label>2</label>
    </ligand>
</feature>
<protein>
    <recommendedName>
        <fullName evidence="10">UDP-2,3-diacylglucosamine hydrolase</fullName>
        <ecNumber evidence="10">3.6.1.54</ecNumber>
    </recommendedName>
    <alternativeName>
        <fullName evidence="10">UDP-2,3-diacylglucosamine diphosphatase</fullName>
    </alternativeName>
</protein>
<feature type="binding site" evidence="10">
    <location>
        <position position="81"/>
    </location>
    <ligand>
        <name>Mn(2+)</name>
        <dbReference type="ChEBI" id="CHEBI:29035"/>
        <label>2</label>
    </ligand>
</feature>
<dbReference type="GO" id="GO:0008758">
    <property type="term" value="F:UDP-2,3-diacylglucosamine hydrolase activity"/>
    <property type="evidence" value="ECO:0007669"/>
    <property type="project" value="UniProtKB-UniRule"/>
</dbReference>
<dbReference type="InterPro" id="IPR043461">
    <property type="entry name" value="LpxH-like"/>
</dbReference>
<evidence type="ECO:0000256" key="7">
    <source>
        <dbReference type="ARBA" id="ARBA00023098"/>
    </source>
</evidence>
<dbReference type="InterPro" id="IPR004843">
    <property type="entry name" value="Calcineurin-like_PHP"/>
</dbReference>
<dbReference type="InterPro" id="IPR029052">
    <property type="entry name" value="Metallo-depent_PP-like"/>
</dbReference>
<feature type="binding site" evidence="10">
    <location>
        <position position="116"/>
    </location>
    <ligand>
        <name>Mn(2+)</name>
        <dbReference type="ChEBI" id="CHEBI:29035"/>
        <label>2</label>
    </ligand>
</feature>
<evidence type="ECO:0000259" key="11">
    <source>
        <dbReference type="Pfam" id="PF00149"/>
    </source>
</evidence>
<feature type="domain" description="Calcineurin-like phosphoesterase" evidence="11">
    <location>
        <begin position="3"/>
        <end position="201"/>
    </location>
</feature>
<feature type="binding site" evidence="10">
    <location>
        <position position="43"/>
    </location>
    <ligand>
        <name>Mn(2+)</name>
        <dbReference type="ChEBI" id="CHEBI:29035"/>
        <label>1</label>
    </ligand>
</feature>
<evidence type="ECO:0000256" key="1">
    <source>
        <dbReference type="ARBA" id="ARBA00022475"/>
    </source>
</evidence>
<sequence length="246" mass="28364">MSKTYFISDLHLSEERPDISAAFFTFLKQHIDCATDALYILGDFFEVWVGDDFQTPLTQQVASELNKLAQQGTAIYFVHGNRDFLLGKNYAATAGIQLLPEQSLIDLYGEKAVILHGDEMCTQDVEYQKFRKKSRGWWWPKLMLTLPLWYRQSVAKKARAKSKLSQQGKTQQILDVTDEAVLAMFEQFKVNLMIHGHTHRPNIHQYSTAQNTCKRIVLGDWYDQGSYLLVTAEEKKLVFTPFEEKA</sequence>
<accession>A4CD11</accession>
<evidence type="ECO:0000256" key="4">
    <source>
        <dbReference type="ARBA" id="ARBA00022556"/>
    </source>
</evidence>
<dbReference type="UniPathway" id="UPA00359">
    <property type="reaction ID" value="UER00480"/>
</dbReference>
<dbReference type="NCBIfam" id="TIGR01854">
    <property type="entry name" value="lipid_A_lpxH"/>
    <property type="match status" value="1"/>
</dbReference>
<keyword evidence="13" id="KW-1185">Reference proteome</keyword>
<feature type="binding site" evidence="10">
    <location>
        <position position="11"/>
    </location>
    <ligand>
        <name>Mn(2+)</name>
        <dbReference type="ChEBI" id="CHEBI:29035"/>
        <label>1</label>
    </ligand>
</feature>
<dbReference type="PANTHER" id="PTHR34990">
    <property type="entry name" value="UDP-2,3-DIACYLGLUCOSAMINE HYDROLASE-RELATED"/>
    <property type="match status" value="1"/>
</dbReference>
<keyword evidence="8 10" id="KW-0472">Membrane</keyword>
<feature type="binding site" evidence="10">
    <location>
        <begin position="81"/>
        <end position="82"/>
    </location>
    <ligand>
        <name>substrate</name>
    </ligand>
</feature>
<comment type="catalytic activity">
    <reaction evidence="10">
        <text>UDP-2-N,3-O-bis[(3R)-3-hydroxytetradecanoyl]-alpha-D-glucosamine + H2O = 2-N,3-O-bis[(3R)-3-hydroxytetradecanoyl]-alpha-D-glucosaminyl 1-phosphate + UMP + 2 H(+)</text>
        <dbReference type="Rhea" id="RHEA:25213"/>
        <dbReference type="ChEBI" id="CHEBI:15377"/>
        <dbReference type="ChEBI" id="CHEBI:15378"/>
        <dbReference type="ChEBI" id="CHEBI:57865"/>
        <dbReference type="ChEBI" id="CHEBI:57957"/>
        <dbReference type="ChEBI" id="CHEBI:78847"/>
        <dbReference type="EC" id="3.6.1.54"/>
    </reaction>
</comment>
<dbReference type="HOGENOM" id="CLU_074586_0_0_6"/>
<dbReference type="SUPFAM" id="SSF56300">
    <property type="entry name" value="Metallo-dependent phosphatases"/>
    <property type="match status" value="1"/>
</dbReference>
<evidence type="ECO:0000256" key="6">
    <source>
        <dbReference type="ARBA" id="ARBA00022801"/>
    </source>
</evidence>
<dbReference type="GO" id="GO:0019897">
    <property type="term" value="C:extrinsic component of plasma membrane"/>
    <property type="evidence" value="ECO:0007669"/>
    <property type="project" value="UniProtKB-UniRule"/>
</dbReference>
<evidence type="ECO:0000256" key="10">
    <source>
        <dbReference type="HAMAP-Rule" id="MF_00575"/>
    </source>
</evidence>
<dbReference type="Proteomes" id="UP000006201">
    <property type="component" value="Unassembled WGS sequence"/>
</dbReference>
<dbReference type="STRING" id="87626.PTD2_15482"/>
<keyword evidence="3 10" id="KW-0997">Cell inner membrane</keyword>
<keyword evidence="2 10" id="KW-0444">Lipid biosynthesis</keyword>
<dbReference type="EMBL" id="AAOH01000006">
    <property type="protein sequence ID" value="EAR27454.1"/>
    <property type="molecule type" value="Genomic_DNA"/>
</dbReference>
<evidence type="ECO:0000256" key="5">
    <source>
        <dbReference type="ARBA" id="ARBA00022723"/>
    </source>
</evidence>
<feature type="binding site" evidence="10">
    <location>
        <position position="9"/>
    </location>
    <ligand>
        <name>Mn(2+)</name>
        <dbReference type="ChEBI" id="CHEBI:29035"/>
        <label>1</label>
    </ligand>
</feature>
<feature type="binding site" evidence="10">
    <location>
        <position position="166"/>
    </location>
    <ligand>
        <name>substrate</name>
    </ligand>
</feature>
<keyword evidence="5 10" id="KW-0479">Metal-binding</keyword>
<feature type="binding site" evidence="10">
    <location>
        <position position="43"/>
    </location>
    <ligand>
        <name>Mn(2+)</name>
        <dbReference type="ChEBI" id="CHEBI:29035"/>
        <label>2</label>
    </ligand>
</feature>
<comment type="similarity">
    <text evidence="10">Belongs to the LpxH family.</text>
</comment>
<dbReference type="OrthoDB" id="9783283at2"/>
<dbReference type="RefSeq" id="WP_009838716.1">
    <property type="nucleotide sequence ID" value="NZ_AAOH01000006.1"/>
</dbReference>
<evidence type="ECO:0000256" key="8">
    <source>
        <dbReference type="ARBA" id="ARBA00023136"/>
    </source>
</evidence>
<feature type="binding site" evidence="10">
    <location>
        <position position="199"/>
    </location>
    <ligand>
        <name>Mn(2+)</name>
        <dbReference type="ChEBI" id="CHEBI:29035"/>
        <label>1</label>
    </ligand>
</feature>
<keyword evidence="9 10" id="KW-0464">Manganese</keyword>
<dbReference type="Pfam" id="PF00149">
    <property type="entry name" value="Metallophos"/>
    <property type="match status" value="1"/>
</dbReference>
<dbReference type="AlphaFoldDB" id="A4CD11"/>
<dbReference type="GO" id="GO:0005737">
    <property type="term" value="C:cytoplasm"/>
    <property type="evidence" value="ECO:0007669"/>
    <property type="project" value="InterPro"/>
</dbReference>
<feature type="binding site" evidence="10">
    <location>
        <position position="124"/>
    </location>
    <ligand>
        <name>substrate</name>
    </ligand>
</feature>
<evidence type="ECO:0000256" key="3">
    <source>
        <dbReference type="ARBA" id="ARBA00022519"/>
    </source>
</evidence>
<dbReference type="GO" id="GO:0030145">
    <property type="term" value="F:manganese ion binding"/>
    <property type="evidence" value="ECO:0007669"/>
    <property type="project" value="UniProtKB-UniRule"/>
</dbReference>
<dbReference type="InterPro" id="IPR010138">
    <property type="entry name" value="UDP-diacylglucosamine_Hdrlase"/>
</dbReference>